<dbReference type="PROSITE" id="PS00972">
    <property type="entry name" value="USP_1"/>
    <property type="match status" value="1"/>
</dbReference>
<evidence type="ECO:0000256" key="1">
    <source>
        <dbReference type="ARBA" id="ARBA00000707"/>
    </source>
</evidence>
<dbReference type="GO" id="GO:0004843">
    <property type="term" value="F:cysteine-type deubiquitinase activity"/>
    <property type="evidence" value="ECO:0007669"/>
    <property type="project" value="UniProtKB-UniRule"/>
</dbReference>
<keyword evidence="11" id="KW-1185">Reference proteome</keyword>
<feature type="region of interest" description="Disordered" evidence="8">
    <location>
        <begin position="1"/>
        <end position="39"/>
    </location>
</feature>
<accession>F4RV11</accession>
<dbReference type="OrthoDB" id="420187at2759"/>
<dbReference type="RefSeq" id="XP_007412907.1">
    <property type="nucleotide sequence ID" value="XM_007412845.1"/>
</dbReference>
<dbReference type="AlphaFoldDB" id="F4RV11"/>
<evidence type="ECO:0000313" key="11">
    <source>
        <dbReference type="Proteomes" id="UP000001072"/>
    </source>
</evidence>
<feature type="region of interest" description="Disordered" evidence="8">
    <location>
        <begin position="695"/>
        <end position="717"/>
    </location>
</feature>
<dbReference type="GO" id="GO:0016579">
    <property type="term" value="P:protein deubiquitination"/>
    <property type="evidence" value="ECO:0007669"/>
    <property type="project" value="InterPro"/>
</dbReference>
<evidence type="ECO:0000256" key="4">
    <source>
        <dbReference type="ARBA" id="ARBA00022786"/>
    </source>
</evidence>
<keyword evidence="4 7" id="KW-0833">Ubl conjugation pathway</keyword>
<organism evidence="11">
    <name type="scientific">Melampsora larici-populina (strain 98AG31 / pathotype 3-4-7)</name>
    <name type="common">Poplar leaf rust fungus</name>
    <dbReference type="NCBI Taxonomy" id="747676"/>
    <lineage>
        <taxon>Eukaryota</taxon>
        <taxon>Fungi</taxon>
        <taxon>Dikarya</taxon>
        <taxon>Basidiomycota</taxon>
        <taxon>Pucciniomycotina</taxon>
        <taxon>Pucciniomycetes</taxon>
        <taxon>Pucciniales</taxon>
        <taxon>Melampsoraceae</taxon>
        <taxon>Melampsora</taxon>
    </lineage>
</organism>
<dbReference type="VEuPathDB" id="FungiDB:MELLADRAFT_78495"/>
<comment type="similarity">
    <text evidence="2 7">Belongs to the peptidase C19 family.</text>
</comment>
<dbReference type="GeneID" id="18933124"/>
<evidence type="ECO:0000256" key="7">
    <source>
        <dbReference type="RuleBase" id="RU366025"/>
    </source>
</evidence>
<sequence length="717" mass="78932">MAAVASLPPSHFPRTLSQPRALHSSNVDERTDLGEGTSFNQKSLNAVTLLSNGFPSALLPTEEIPGDDQIDVNSNHTSTREQLLQPRNSAHASLKSRGQLWRDALKTPIEFTAGRRLTTGNEIPYEPINRPILPGQGRGVLITAIGPPTSEDDEDEGPSDTPPLAKSLPSASSQHPAASASSDPSASTAPAKSSSKLRGQLGSVSKASLSVTKPIATIWPKLQRMGPGFRNAGNTCFLNATLQALVYTPALAVGLLDRQEHTRDSCRLSHIKNFCALCSMRNLISMCLEPNKTARVIEPTPITNSLTKIAPRMRGGRQEDAHEFLRLLIEAMQNGALGGQEAQAKQKDKEATFIHRMFAGKFRSRVTCQHCEGTSDTFDTFLDLSLDIGEANNVPNALRKLRKLDLLKGANQYKCEKCKRLRDAKKELSVHEAPPILTLHIKRFNFRGKKINKRIQFSDSLDLNAAMDKDAPHTRYNLYAVVCHQGPSNTSGHYYSYIKTSDRQWYRADDCSIDRVDRGQVFRNDEAYIFFYSRDPEDFLDAAIHQDRRSATAHSESSLRKRKNSQAPLDSSQTALDGSEQQSNEGTNQLSKRPKLIDLPNFKKNAQPKIIGPMLPPARSEQPTNSNPQGTLENASPQHSNSMADITASTIEPTEDLGEIVPRPSTGSSGGGAKGNGQHQRNKPKHRVLINGNNHHRQTTHHRLNSVSNLQPKIIRG</sequence>
<dbReference type="GO" id="GO:0006508">
    <property type="term" value="P:proteolysis"/>
    <property type="evidence" value="ECO:0007669"/>
    <property type="project" value="UniProtKB-KW"/>
</dbReference>
<evidence type="ECO:0000256" key="3">
    <source>
        <dbReference type="ARBA" id="ARBA00022670"/>
    </source>
</evidence>
<comment type="catalytic activity">
    <reaction evidence="1 7">
        <text>Thiol-dependent hydrolysis of ester, thioester, amide, peptide and isopeptide bonds formed by the C-terminal Gly of ubiquitin (a 76-residue protein attached to proteins as an intracellular targeting signal).</text>
        <dbReference type="EC" id="3.4.19.12"/>
    </reaction>
</comment>
<feature type="compositionally biased region" description="Polar residues" evidence="8">
    <location>
        <begin position="565"/>
        <end position="591"/>
    </location>
</feature>
<keyword evidence="6 7" id="KW-0788">Thiol protease</keyword>
<dbReference type="EMBL" id="GL883122">
    <property type="protein sequence ID" value="EGG03793.1"/>
    <property type="molecule type" value="Genomic_DNA"/>
</dbReference>
<dbReference type="PANTHER" id="PTHR24006">
    <property type="entry name" value="UBIQUITIN CARBOXYL-TERMINAL HYDROLASE"/>
    <property type="match status" value="1"/>
</dbReference>
<dbReference type="SUPFAM" id="SSF54001">
    <property type="entry name" value="Cysteine proteinases"/>
    <property type="match status" value="1"/>
</dbReference>
<reference evidence="11" key="1">
    <citation type="journal article" date="2011" name="Proc. Natl. Acad. Sci. U.S.A.">
        <title>Obligate biotrophy features unraveled by the genomic analysis of rust fungi.</title>
        <authorList>
            <person name="Duplessis S."/>
            <person name="Cuomo C.A."/>
            <person name="Lin Y.-C."/>
            <person name="Aerts A."/>
            <person name="Tisserant E."/>
            <person name="Veneault-Fourrey C."/>
            <person name="Joly D.L."/>
            <person name="Hacquard S."/>
            <person name="Amselem J."/>
            <person name="Cantarel B.L."/>
            <person name="Chiu R."/>
            <person name="Coutinho P.M."/>
            <person name="Feau N."/>
            <person name="Field M."/>
            <person name="Frey P."/>
            <person name="Gelhaye E."/>
            <person name="Goldberg J."/>
            <person name="Grabherr M.G."/>
            <person name="Kodira C.D."/>
            <person name="Kohler A."/>
            <person name="Kuees U."/>
            <person name="Lindquist E.A."/>
            <person name="Lucas S.M."/>
            <person name="Mago R."/>
            <person name="Mauceli E."/>
            <person name="Morin E."/>
            <person name="Murat C."/>
            <person name="Pangilinan J.L."/>
            <person name="Park R."/>
            <person name="Pearson M."/>
            <person name="Quesneville H."/>
            <person name="Rouhier N."/>
            <person name="Sakthikumar S."/>
            <person name="Salamov A.A."/>
            <person name="Schmutz J."/>
            <person name="Selles B."/>
            <person name="Shapiro H."/>
            <person name="Tanguay P."/>
            <person name="Tuskan G.A."/>
            <person name="Henrissat B."/>
            <person name="Van de Peer Y."/>
            <person name="Rouze P."/>
            <person name="Ellis J.G."/>
            <person name="Dodds P.N."/>
            <person name="Schein J.E."/>
            <person name="Zhong S."/>
            <person name="Hamelin R.C."/>
            <person name="Grigoriev I.V."/>
            <person name="Szabo L.J."/>
            <person name="Martin F."/>
        </authorList>
    </citation>
    <scope>NUCLEOTIDE SEQUENCE [LARGE SCALE GENOMIC DNA]</scope>
    <source>
        <strain evidence="11">98AG31 / pathotype 3-4-7</strain>
    </source>
</reference>
<protein>
    <recommendedName>
        <fullName evidence="7">Ubiquitin carboxyl-terminal hydrolase</fullName>
        <ecNumber evidence="7">3.4.19.12</ecNumber>
    </recommendedName>
</protein>
<dbReference type="PANTHER" id="PTHR24006:SF758">
    <property type="entry name" value="UBIQUITIN CARBOXYL-TERMINAL HYDROLASE 36"/>
    <property type="match status" value="1"/>
</dbReference>
<feature type="region of interest" description="Disordered" evidence="8">
    <location>
        <begin position="74"/>
        <end position="95"/>
    </location>
</feature>
<feature type="compositionally biased region" description="Basic residues" evidence="8">
    <location>
        <begin position="695"/>
        <end position="704"/>
    </location>
</feature>
<proteinExistence type="inferred from homology"/>
<feature type="compositionally biased region" description="Polar residues" evidence="8">
    <location>
        <begin position="74"/>
        <end position="91"/>
    </location>
</feature>
<dbReference type="Pfam" id="PF00443">
    <property type="entry name" value="UCH"/>
    <property type="match status" value="1"/>
</dbReference>
<dbReference type="PROSITE" id="PS50235">
    <property type="entry name" value="USP_3"/>
    <property type="match status" value="1"/>
</dbReference>
<dbReference type="InterPro" id="IPR028889">
    <property type="entry name" value="USP"/>
</dbReference>
<dbReference type="GO" id="GO:0005829">
    <property type="term" value="C:cytosol"/>
    <property type="evidence" value="ECO:0007669"/>
    <property type="project" value="TreeGrafter"/>
</dbReference>
<evidence type="ECO:0000313" key="10">
    <source>
        <dbReference type="EMBL" id="EGG03793.1"/>
    </source>
</evidence>
<feature type="compositionally biased region" description="Polar residues" evidence="8">
    <location>
        <begin position="621"/>
        <end position="652"/>
    </location>
</feature>
<evidence type="ECO:0000256" key="8">
    <source>
        <dbReference type="SAM" id="MobiDB-lite"/>
    </source>
</evidence>
<feature type="compositionally biased region" description="Low complexity" evidence="8">
    <location>
        <begin position="162"/>
        <end position="194"/>
    </location>
</feature>
<feature type="domain" description="USP" evidence="9">
    <location>
        <begin position="227"/>
        <end position="535"/>
    </location>
</feature>
<dbReference type="STRING" id="747676.F4RV11"/>
<evidence type="ECO:0000259" key="9">
    <source>
        <dbReference type="PROSITE" id="PS50235"/>
    </source>
</evidence>
<evidence type="ECO:0000256" key="5">
    <source>
        <dbReference type="ARBA" id="ARBA00022801"/>
    </source>
</evidence>
<dbReference type="InParanoid" id="F4RV11"/>
<dbReference type="KEGG" id="mlr:MELLADRAFT_78495"/>
<keyword evidence="5 7" id="KW-0378">Hydrolase</keyword>
<dbReference type="Proteomes" id="UP000001072">
    <property type="component" value="Unassembled WGS sequence"/>
</dbReference>
<keyword evidence="3 7" id="KW-0645">Protease</keyword>
<evidence type="ECO:0000256" key="6">
    <source>
        <dbReference type="ARBA" id="ARBA00022807"/>
    </source>
</evidence>
<dbReference type="GO" id="GO:0005634">
    <property type="term" value="C:nucleus"/>
    <property type="evidence" value="ECO:0007669"/>
    <property type="project" value="TreeGrafter"/>
</dbReference>
<dbReference type="HOGENOM" id="CLU_385458_0_0_1"/>
<dbReference type="InterPro" id="IPR018200">
    <property type="entry name" value="USP_CS"/>
</dbReference>
<dbReference type="Gene3D" id="3.90.70.10">
    <property type="entry name" value="Cysteine proteinases"/>
    <property type="match status" value="1"/>
</dbReference>
<dbReference type="InterPro" id="IPR050164">
    <property type="entry name" value="Peptidase_C19"/>
</dbReference>
<gene>
    <name evidence="10" type="ORF">MELLADRAFT_78495</name>
</gene>
<dbReference type="InterPro" id="IPR001394">
    <property type="entry name" value="Peptidase_C19_UCH"/>
</dbReference>
<evidence type="ECO:0000256" key="2">
    <source>
        <dbReference type="ARBA" id="ARBA00009085"/>
    </source>
</evidence>
<dbReference type="PROSITE" id="PS00973">
    <property type="entry name" value="USP_2"/>
    <property type="match status" value="1"/>
</dbReference>
<name>F4RV11_MELLP</name>
<dbReference type="eggNOG" id="KOG1865">
    <property type="taxonomic scope" value="Eukaryota"/>
</dbReference>
<dbReference type="EC" id="3.4.19.12" evidence="7"/>
<dbReference type="FunFam" id="3.90.70.10:FF:000119">
    <property type="entry name" value="Ubiquitin specific peptidase 36"/>
    <property type="match status" value="1"/>
</dbReference>
<feature type="region of interest" description="Disordered" evidence="8">
    <location>
        <begin position="128"/>
        <end position="199"/>
    </location>
</feature>
<feature type="region of interest" description="Disordered" evidence="8">
    <location>
        <begin position="550"/>
        <end position="683"/>
    </location>
</feature>
<dbReference type="InterPro" id="IPR038765">
    <property type="entry name" value="Papain-like_cys_pep_sf"/>
</dbReference>